<sequence>MGPRAHPRRARAVHGRNHPLARMKPLPPASLLAAFGLVLGIVALAGFVDAYAYGHFQGLFVSFMSGNTTSLGVAVAHGDHPKLRELLGVLGLFVGGVVLGALLGQRAGRGATPAILGAVAALLLLAHLRPALAVGALTLGMGVLNAAVHEVGGVKVSLTFVTGTLVRFGTGLAGLLSGQRTSWDWLWQATLWLGFLAGALAGGGVLVQRPAAALPAAAAGALALAVAARRVRGTQ</sequence>
<feature type="transmembrane region" description="Helical" evidence="1">
    <location>
        <begin position="156"/>
        <end position="178"/>
    </location>
</feature>
<name>A0A502GZ69_9BACT</name>
<accession>A0A502GZ69</accession>
<dbReference type="AlphaFoldDB" id="A0A502GZ69"/>
<evidence type="ECO:0000313" key="2">
    <source>
        <dbReference type="EMBL" id="TPG67371.1"/>
    </source>
</evidence>
<feature type="transmembrane region" description="Helical" evidence="1">
    <location>
        <begin position="212"/>
        <end position="231"/>
    </location>
</feature>
<keyword evidence="3" id="KW-1185">Reference proteome</keyword>
<gene>
    <name evidence="2" type="ORF">EAH73_06510</name>
</gene>
<evidence type="ECO:0000256" key="1">
    <source>
        <dbReference type="SAM" id="Phobius"/>
    </source>
</evidence>
<organism evidence="2 3">
    <name type="scientific">Hymenobacter nivis</name>
    <dbReference type="NCBI Taxonomy" id="1850093"/>
    <lineage>
        <taxon>Bacteria</taxon>
        <taxon>Pseudomonadati</taxon>
        <taxon>Bacteroidota</taxon>
        <taxon>Cytophagia</taxon>
        <taxon>Cytophagales</taxon>
        <taxon>Hymenobacteraceae</taxon>
        <taxon>Hymenobacter</taxon>
    </lineage>
</organism>
<dbReference type="PANTHER" id="PTHR37314:SF4">
    <property type="entry name" value="UPF0700 TRANSMEMBRANE PROTEIN YOAK"/>
    <property type="match status" value="1"/>
</dbReference>
<feature type="transmembrane region" description="Helical" evidence="1">
    <location>
        <begin position="86"/>
        <end position="103"/>
    </location>
</feature>
<keyword evidence="1" id="KW-0812">Transmembrane</keyword>
<dbReference type="PANTHER" id="PTHR37314">
    <property type="entry name" value="SLR0142 PROTEIN"/>
    <property type="match status" value="1"/>
</dbReference>
<dbReference type="InterPro" id="IPR010699">
    <property type="entry name" value="DUF1275"/>
</dbReference>
<reference evidence="2 3" key="1">
    <citation type="journal article" date="2019" name="Environ. Microbiol.">
        <title>Species interactions and distinct microbial communities in high Arctic permafrost affected cryosols are associated with the CH4 and CO2 gas fluxes.</title>
        <authorList>
            <person name="Altshuler I."/>
            <person name="Hamel J."/>
            <person name="Turney S."/>
            <person name="Magnuson E."/>
            <person name="Levesque R."/>
            <person name="Greer C."/>
            <person name="Whyte L.G."/>
        </authorList>
    </citation>
    <scope>NUCLEOTIDE SEQUENCE [LARGE SCALE GENOMIC DNA]</scope>
    <source>
        <strain evidence="2 3">S9.2P</strain>
    </source>
</reference>
<proteinExistence type="predicted"/>
<feature type="transmembrane region" description="Helical" evidence="1">
    <location>
        <begin position="31"/>
        <end position="54"/>
    </location>
</feature>
<dbReference type="Pfam" id="PF06912">
    <property type="entry name" value="DUF1275"/>
    <property type="match status" value="1"/>
</dbReference>
<keyword evidence="1" id="KW-0472">Membrane</keyword>
<dbReference type="Proteomes" id="UP000317646">
    <property type="component" value="Unassembled WGS sequence"/>
</dbReference>
<feature type="transmembrane region" description="Helical" evidence="1">
    <location>
        <begin position="185"/>
        <end position="206"/>
    </location>
</feature>
<keyword evidence="1" id="KW-1133">Transmembrane helix</keyword>
<feature type="transmembrane region" description="Helical" evidence="1">
    <location>
        <begin position="115"/>
        <end position="144"/>
    </location>
</feature>
<evidence type="ECO:0000313" key="3">
    <source>
        <dbReference type="Proteomes" id="UP000317646"/>
    </source>
</evidence>
<comment type="caution">
    <text evidence="2">The sequence shown here is derived from an EMBL/GenBank/DDBJ whole genome shotgun (WGS) entry which is preliminary data.</text>
</comment>
<protein>
    <submittedName>
        <fullName evidence="2">DUF1275 domain-containing protein</fullName>
    </submittedName>
</protein>
<dbReference type="EMBL" id="RCYZ01000002">
    <property type="protein sequence ID" value="TPG67371.1"/>
    <property type="molecule type" value="Genomic_DNA"/>
</dbReference>